<dbReference type="PANTHER" id="PTHR34183:SF1">
    <property type="entry name" value="ENDOLYTIC PEPTIDOGLYCAN TRANSGLYCOSYLASE RLPA"/>
    <property type="match status" value="1"/>
</dbReference>
<organism evidence="7 8">
    <name type="scientific">Labrys monachus</name>
    <dbReference type="NCBI Taxonomy" id="217067"/>
    <lineage>
        <taxon>Bacteria</taxon>
        <taxon>Pseudomonadati</taxon>
        <taxon>Pseudomonadota</taxon>
        <taxon>Alphaproteobacteria</taxon>
        <taxon>Hyphomicrobiales</taxon>
        <taxon>Xanthobacteraceae</taxon>
        <taxon>Labrys</taxon>
    </lineage>
</organism>
<dbReference type="SUPFAM" id="SSF50685">
    <property type="entry name" value="Barwin-like endoglucanases"/>
    <property type="match status" value="1"/>
</dbReference>
<comment type="caution">
    <text evidence="7">The sequence shown here is derived from an EMBL/GenBank/DDBJ whole genome shotgun (WGS) entry which is preliminary data.</text>
</comment>
<keyword evidence="1 3" id="KW-0456">Lyase</keyword>
<dbReference type="InterPro" id="IPR034718">
    <property type="entry name" value="RlpA"/>
</dbReference>
<protein>
    <recommendedName>
        <fullName evidence="3">Endolytic peptidoglycan transglycosylase RlpA</fullName>
        <ecNumber evidence="3">4.2.2.-</ecNumber>
    </recommendedName>
</protein>
<dbReference type="NCBIfam" id="TIGR00413">
    <property type="entry name" value="rlpA"/>
    <property type="match status" value="1"/>
</dbReference>
<evidence type="ECO:0000256" key="2">
    <source>
        <dbReference type="ARBA" id="ARBA00023316"/>
    </source>
</evidence>
<evidence type="ECO:0000256" key="5">
    <source>
        <dbReference type="SAM" id="MobiDB-lite"/>
    </source>
</evidence>
<evidence type="ECO:0000313" key="8">
    <source>
        <dbReference type="Proteomes" id="UP001237448"/>
    </source>
</evidence>
<keyword evidence="7" id="KW-0449">Lipoprotein</keyword>
<reference evidence="7 8" key="1">
    <citation type="submission" date="2023-07" db="EMBL/GenBank/DDBJ databases">
        <title>Genomic Encyclopedia of Type Strains, Phase IV (KMG-IV): sequencing the most valuable type-strain genomes for metagenomic binning, comparative biology and taxonomic classification.</title>
        <authorList>
            <person name="Goeker M."/>
        </authorList>
    </citation>
    <scope>NUCLEOTIDE SEQUENCE [LARGE SCALE GENOMIC DNA]</scope>
    <source>
        <strain evidence="7 8">DSM 5896</strain>
    </source>
</reference>
<keyword evidence="8" id="KW-1185">Reference proteome</keyword>
<name>A0ABU0FF97_9HYPH</name>
<dbReference type="CDD" id="cd22268">
    <property type="entry name" value="DPBB_RlpA-like"/>
    <property type="match status" value="1"/>
</dbReference>
<dbReference type="InterPro" id="IPR036908">
    <property type="entry name" value="RlpA-like_sf"/>
</dbReference>
<dbReference type="HAMAP" id="MF_02071">
    <property type="entry name" value="RlpA"/>
    <property type="match status" value="1"/>
</dbReference>
<gene>
    <name evidence="3" type="primary">rlpA</name>
    <name evidence="7" type="ORF">J3R73_002928</name>
</gene>
<dbReference type="Gene3D" id="2.40.40.10">
    <property type="entry name" value="RlpA-like domain"/>
    <property type="match status" value="1"/>
</dbReference>
<accession>A0ABU0FF97</accession>
<evidence type="ECO:0000256" key="4">
    <source>
        <dbReference type="RuleBase" id="RU003495"/>
    </source>
</evidence>
<evidence type="ECO:0000256" key="1">
    <source>
        <dbReference type="ARBA" id="ARBA00023239"/>
    </source>
</evidence>
<feature type="region of interest" description="Disordered" evidence="5">
    <location>
        <begin position="315"/>
        <end position="347"/>
    </location>
</feature>
<dbReference type="EC" id="4.2.2.-" evidence="3"/>
<dbReference type="InterPro" id="IPR012997">
    <property type="entry name" value="RplA"/>
</dbReference>
<comment type="function">
    <text evidence="3">Lytic transglycosylase with a strong preference for naked glycan strands that lack stem peptides.</text>
</comment>
<dbReference type="Pfam" id="PF03330">
    <property type="entry name" value="DPBB_1"/>
    <property type="match status" value="1"/>
</dbReference>
<dbReference type="PANTHER" id="PTHR34183">
    <property type="entry name" value="ENDOLYTIC PEPTIDOGLYCAN TRANSGLYCOSYLASE RLPA"/>
    <property type="match status" value="1"/>
</dbReference>
<proteinExistence type="inferred from homology"/>
<keyword evidence="2 3" id="KW-0961">Cell wall biogenesis/degradation</keyword>
<feature type="domain" description="RlpA-like protein double-psi beta-barrel" evidence="6">
    <location>
        <begin position="68"/>
        <end position="157"/>
    </location>
</feature>
<dbReference type="Proteomes" id="UP001237448">
    <property type="component" value="Unassembled WGS sequence"/>
</dbReference>
<comment type="similarity">
    <text evidence="3 4">Belongs to the RlpA family.</text>
</comment>
<sequence length="347" mass="35705">MTAMGCAALASCASSPVSFLQPPIRATAEQASGPAVAMPPVRSRNGTNKPYVVGGKRYEPRADPSYAAVGLASWYGGGFHGRMTADGERFDMMGLTAAHKTMPLPSYARVTNMDNGMSIVVRVNDRGPYVHGRLIDVSRRAADLLQFKDNGVGKVKVEYVGRAPEEATDTRMLLATLRTDGTPAPTPSGAPGTMFADATPPTPPQPVPVQGDDVVAQEAPAPQAAPVAVPQLASADGSQLVAEAKRVAAKPETPARQVVAFNLASLPLPPERPTSSDGILGETARAGSVGQAHLHRLPASKQALPDGPAQVATVVDGTNGSFDPASTGALPTLAPTPAINASMVPGQ</sequence>
<evidence type="ECO:0000313" key="7">
    <source>
        <dbReference type="EMBL" id="MDQ0393136.1"/>
    </source>
</evidence>
<evidence type="ECO:0000259" key="6">
    <source>
        <dbReference type="Pfam" id="PF03330"/>
    </source>
</evidence>
<dbReference type="InterPro" id="IPR009009">
    <property type="entry name" value="RlpA-like_DPBB"/>
</dbReference>
<evidence type="ECO:0000256" key="3">
    <source>
        <dbReference type="HAMAP-Rule" id="MF_02071"/>
    </source>
</evidence>
<dbReference type="EMBL" id="JAUSVK010000001">
    <property type="protein sequence ID" value="MDQ0393136.1"/>
    <property type="molecule type" value="Genomic_DNA"/>
</dbReference>